<dbReference type="EMBL" id="HBUF01511051">
    <property type="protein sequence ID" value="CAG6746685.1"/>
    <property type="molecule type" value="Transcribed_RNA"/>
</dbReference>
<proteinExistence type="inferred from homology"/>
<dbReference type="InterPro" id="IPR018497">
    <property type="entry name" value="Peptidase_M13_C"/>
</dbReference>
<keyword evidence="4" id="KW-0645">Protease</keyword>
<evidence type="ECO:0000256" key="1">
    <source>
        <dbReference type="ARBA" id="ARBA00001947"/>
    </source>
</evidence>
<comment type="similarity">
    <text evidence="3">Belongs to the peptidase M13 family.</text>
</comment>
<accession>A0A8D8PLU2</accession>
<keyword evidence="6" id="KW-0378">Hydrolase</keyword>
<dbReference type="EMBL" id="HBUF01003594">
    <property type="protein sequence ID" value="CAG6606460.1"/>
    <property type="molecule type" value="Transcribed_RNA"/>
</dbReference>
<reference evidence="12" key="1">
    <citation type="submission" date="2021-05" db="EMBL/GenBank/DDBJ databases">
        <authorList>
            <person name="Alioto T."/>
            <person name="Alioto T."/>
            <person name="Gomez Garrido J."/>
        </authorList>
    </citation>
    <scope>NUCLEOTIDE SEQUENCE</scope>
</reference>
<evidence type="ECO:0000256" key="5">
    <source>
        <dbReference type="ARBA" id="ARBA00022723"/>
    </source>
</evidence>
<dbReference type="InterPro" id="IPR000718">
    <property type="entry name" value="Peptidase_M13"/>
</dbReference>
<dbReference type="InterPro" id="IPR024079">
    <property type="entry name" value="MetalloPept_cat_dom_sf"/>
</dbReference>
<dbReference type="EMBL" id="HBUF01356890">
    <property type="protein sequence ID" value="CAG6718083.1"/>
    <property type="molecule type" value="Transcribed_RNA"/>
</dbReference>
<evidence type="ECO:0000259" key="10">
    <source>
        <dbReference type="Pfam" id="PF01431"/>
    </source>
</evidence>
<feature type="domain" description="Peptidase M13 C-terminal" evidence="10">
    <location>
        <begin position="568"/>
        <end position="774"/>
    </location>
</feature>
<dbReference type="EMBL" id="HBUF01356891">
    <property type="protein sequence ID" value="CAG6718085.1"/>
    <property type="molecule type" value="Transcribed_RNA"/>
</dbReference>
<dbReference type="GO" id="GO:0046872">
    <property type="term" value="F:metal ion binding"/>
    <property type="evidence" value="ECO:0007669"/>
    <property type="project" value="UniProtKB-KW"/>
</dbReference>
<evidence type="ECO:0000256" key="8">
    <source>
        <dbReference type="ARBA" id="ARBA00023049"/>
    </source>
</evidence>
<dbReference type="Gene3D" id="3.40.390.10">
    <property type="entry name" value="Collagenase (Catalytic Domain)"/>
    <property type="match status" value="1"/>
</dbReference>
<feature type="transmembrane region" description="Helical" evidence="9">
    <location>
        <begin position="33"/>
        <end position="57"/>
    </location>
</feature>
<feature type="domain" description="Peptidase M13 N-terminal" evidence="11">
    <location>
        <begin position="118"/>
        <end position="507"/>
    </location>
</feature>
<dbReference type="EMBL" id="HBUF01511052">
    <property type="protein sequence ID" value="CAG6746686.1"/>
    <property type="molecule type" value="Transcribed_RNA"/>
</dbReference>
<dbReference type="EMBL" id="HBUF01356889">
    <property type="protein sequence ID" value="CAG6718081.1"/>
    <property type="molecule type" value="Transcribed_RNA"/>
</dbReference>
<dbReference type="PROSITE" id="PS51885">
    <property type="entry name" value="NEPRILYSIN"/>
    <property type="match status" value="1"/>
</dbReference>
<evidence type="ECO:0000256" key="4">
    <source>
        <dbReference type="ARBA" id="ARBA00022670"/>
    </source>
</evidence>
<keyword evidence="8" id="KW-0482">Metalloprotease</keyword>
<evidence type="ECO:0000313" key="12">
    <source>
        <dbReference type="EMBL" id="CAG6606459.1"/>
    </source>
</evidence>
<dbReference type="PANTHER" id="PTHR11733">
    <property type="entry name" value="ZINC METALLOPROTEASE FAMILY M13 NEPRILYSIN-RELATED"/>
    <property type="match status" value="1"/>
</dbReference>
<evidence type="ECO:0000256" key="6">
    <source>
        <dbReference type="ARBA" id="ARBA00022801"/>
    </source>
</evidence>
<dbReference type="SUPFAM" id="SSF55486">
    <property type="entry name" value="Metalloproteases ('zincins'), catalytic domain"/>
    <property type="match status" value="1"/>
</dbReference>
<comment type="cofactor">
    <cofactor evidence="1">
        <name>Zn(2+)</name>
        <dbReference type="ChEBI" id="CHEBI:29105"/>
    </cofactor>
</comment>
<keyword evidence="9" id="KW-0472">Membrane</keyword>
<dbReference type="PRINTS" id="PR00786">
    <property type="entry name" value="NEPRILYSIN"/>
</dbReference>
<dbReference type="Gene3D" id="1.10.1380.10">
    <property type="entry name" value="Neutral endopeptidase , domain2"/>
    <property type="match status" value="1"/>
</dbReference>
<keyword evidence="9" id="KW-0812">Transmembrane</keyword>
<keyword evidence="9" id="KW-1133">Transmembrane helix</keyword>
<organism evidence="12">
    <name type="scientific">Cacopsylla melanoneura</name>
    <dbReference type="NCBI Taxonomy" id="428564"/>
    <lineage>
        <taxon>Eukaryota</taxon>
        <taxon>Metazoa</taxon>
        <taxon>Ecdysozoa</taxon>
        <taxon>Arthropoda</taxon>
        <taxon>Hexapoda</taxon>
        <taxon>Insecta</taxon>
        <taxon>Pterygota</taxon>
        <taxon>Neoptera</taxon>
        <taxon>Paraneoptera</taxon>
        <taxon>Hemiptera</taxon>
        <taxon>Sternorrhyncha</taxon>
        <taxon>Psylloidea</taxon>
        <taxon>Psyllidae</taxon>
        <taxon>Psyllinae</taxon>
        <taxon>Cacopsylla</taxon>
    </lineage>
</organism>
<dbReference type="InterPro" id="IPR042089">
    <property type="entry name" value="Peptidase_M13_dom_2"/>
</dbReference>
<dbReference type="EMBL" id="HBUF01201836">
    <property type="protein sequence ID" value="CAG6662178.1"/>
    <property type="molecule type" value="Transcribed_RNA"/>
</dbReference>
<dbReference type="AlphaFoldDB" id="A0A8D8PLU2"/>
<dbReference type="PANTHER" id="PTHR11733:SF224">
    <property type="entry name" value="NEPRILYSIN-2"/>
    <property type="match status" value="1"/>
</dbReference>
<evidence type="ECO:0000259" key="11">
    <source>
        <dbReference type="Pfam" id="PF05649"/>
    </source>
</evidence>
<dbReference type="CDD" id="cd08662">
    <property type="entry name" value="M13"/>
    <property type="match status" value="1"/>
</dbReference>
<name>A0A8D8PLU2_9HEMI</name>
<dbReference type="Pfam" id="PF05649">
    <property type="entry name" value="Peptidase_M13_N"/>
    <property type="match status" value="1"/>
</dbReference>
<sequence>MINLTHDSSVSMSNPSIGKHPSWWHKRTSLEKYLILLFSAVFVAFFIFILCLTSFIYKQHQSESLPKYYELNLNNKEILGGSNPNQIISDNKQKICFTEGCVHTASNLLKNMDLTVDPCDDFYRFSCGKFLRETQIPDDKTAQTTFSVISDALEEQLRSIIEEPIKEDESKPFKLVKNLYKACMNVKNIESIGLDPMKKMLQDLGGWPVLEGENWNEETFSWKDSVYKFHEHGYSVDYFIDFSIVINVKNNTERIIDLDQATLGLSREYLVKGINEKLVNAYYRYMIDIAIILGADKEVATAELRDSLEFEIKLANISLPLEQRRNASKLYNPMTLDDLQMRFPSIPWLEYLNSMLYPKDKLRETDIVVVDVPSYISNLEELLRNTPKKVQANYALWRATAASVSYLTEAIRNRQLQYSTALSGRTQMEPRWKECVDTVSSSISLAMGALYVRKFFKEDAKANAIEMVELIREEMNQILNTVEWMDEVTRKKALEKAKAMTAHIAYPDELLDDRKISEFYDKLEIDPNSYYKSILNLTKFGTDYSFSLLRKPVNKTEWITHGHPALVNAFYSSIENSITFPAGILQGSFFSNDRPKYMNFGAIGFVIGHEITHGFDDQGRQFDKNGNLVDWWQEDTKKSYIEKAKCIIEQYGSYRVAEVNLTLNGINNQGENIADNGGIKEAYNAYVNWARKHPAEPRLPGLQEFTPHQMFWVSAASTWCSKHRPESLKLRITTGFHSPGEFRVLGPLANVDSFSSDFQCPSGSRMNPVTKCKVW</sequence>
<dbReference type="EMBL" id="HBUF01003593">
    <property type="protein sequence ID" value="CAG6606459.1"/>
    <property type="molecule type" value="Transcribed_RNA"/>
</dbReference>
<evidence type="ECO:0000256" key="9">
    <source>
        <dbReference type="SAM" id="Phobius"/>
    </source>
</evidence>
<keyword evidence="7" id="KW-0862">Zinc</keyword>
<dbReference type="GO" id="GO:0016485">
    <property type="term" value="P:protein processing"/>
    <property type="evidence" value="ECO:0007669"/>
    <property type="project" value="TreeGrafter"/>
</dbReference>
<dbReference type="EMBL" id="HBUF01356888">
    <property type="protein sequence ID" value="CAG6718079.1"/>
    <property type="molecule type" value="Transcribed_RNA"/>
</dbReference>
<dbReference type="GO" id="GO:0004222">
    <property type="term" value="F:metalloendopeptidase activity"/>
    <property type="evidence" value="ECO:0007669"/>
    <property type="project" value="InterPro"/>
</dbReference>
<comment type="subcellular location">
    <subcellularLocation>
        <location evidence="2">Cell membrane</location>
        <topology evidence="2">Single-pass type II membrane protein</topology>
    </subcellularLocation>
</comment>
<dbReference type="EMBL" id="HBUF01356892">
    <property type="protein sequence ID" value="CAG6718087.1"/>
    <property type="molecule type" value="Transcribed_RNA"/>
</dbReference>
<evidence type="ECO:0000256" key="7">
    <source>
        <dbReference type="ARBA" id="ARBA00022833"/>
    </source>
</evidence>
<protein>
    <submittedName>
        <fullName evidence="12">Neprilysin-11</fullName>
    </submittedName>
</protein>
<evidence type="ECO:0000256" key="3">
    <source>
        <dbReference type="ARBA" id="ARBA00007357"/>
    </source>
</evidence>
<evidence type="ECO:0000256" key="2">
    <source>
        <dbReference type="ARBA" id="ARBA00004401"/>
    </source>
</evidence>
<dbReference type="EMBL" id="HBUF01201837">
    <property type="protein sequence ID" value="CAG6662179.1"/>
    <property type="molecule type" value="Transcribed_RNA"/>
</dbReference>
<dbReference type="Pfam" id="PF01431">
    <property type="entry name" value="Peptidase_M13"/>
    <property type="match status" value="1"/>
</dbReference>
<dbReference type="InterPro" id="IPR008753">
    <property type="entry name" value="Peptidase_M13_N"/>
</dbReference>
<dbReference type="GO" id="GO:0005886">
    <property type="term" value="C:plasma membrane"/>
    <property type="evidence" value="ECO:0007669"/>
    <property type="project" value="UniProtKB-SubCell"/>
</dbReference>
<keyword evidence="5" id="KW-0479">Metal-binding</keyword>